<feature type="region of interest" description="Disordered" evidence="1">
    <location>
        <begin position="1"/>
        <end position="48"/>
    </location>
</feature>
<accession>A0A6H5G7M7</accession>
<evidence type="ECO:0000256" key="1">
    <source>
        <dbReference type="SAM" id="MobiDB-lite"/>
    </source>
</evidence>
<organism evidence="2 3">
    <name type="scientific">Nesidiocoris tenuis</name>
    <dbReference type="NCBI Taxonomy" id="355587"/>
    <lineage>
        <taxon>Eukaryota</taxon>
        <taxon>Metazoa</taxon>
        <taxon>Ecdysozoa</taxon>
        <taxon>Arthropoda</taxon>
        <taxon>Hexapoda</taxon>
        <taxon>Insecta</taxon>
        <taxon>Pterygota</taxon>
        <taxon>Neoptera</taxon>
        <taxon>Paraneoptera</taxon>
        <taxon>Hemiptera</taxon>
        <taxon>Heteroptera</taxon>
        <taxon>Panheteroptera</taxon>
        <taxon>Cimicomorpha</taxon>
        <taxon>Miridae</taxon>
        <taxon>Dicyphina</taxon>
        <taxon>Nesidiocoris</taxon>
    </lineage>
</organism>
<gene>
    <name evidence="2" type="ORF">NTEN_LOCUS5151</name>
</gene>
<feature type="non-terminal residue" evidence="2">
    <location>
        <position position="75"/>
    </location>
</feature>
<dbReference type="Proteomes" id="UP000479000">
    <property type="component" value="Unassembled WGS sequence"/>
</dbReference>
<name>A0A6H5G7M7_9HEMI</name>
<keyword evidence="3" id="KW-1185">Reference proteome</keyword>
<reference evidence="2 3" key="1">
    <citation type="submission" date="2020-02" db="EMBL/GenBank/DDBJ databases">
        <authorList>
            <person name="Ferguson B K."/>
        </authorList>
    </citation>
    <scope>NUCLEOTIDE SEQUENCE [LARGE SCALE GENOMIC DNA]</scope>
</reference>
<dbReference type="EMBL" id="CADCXU010007504">
    <property type="protein sequence ID" value="CAA9998868.1"/>
    <property type="molecule type" value="Genomic_DNA"/>
</dbReference>
<sequence length="75" mass="8722">MSQLGHLRNRTRGSPSRERIFSKEPDSKGFLPVRFQNGQRMKPTGSDGDMRRLLNLKFGLGKREFRRSSAFWGPR</sequence>
<protein>
    <submittedName>
        <fullName evidence="2">Uncharacterized protein</fullName>
    </submittedName>
</protein>
<evidence type="ECO:0000313" key="3">
    <source>
        <dbReference type="Proteomes" id="UP000479000"/>
    </source>
</evidence>
<dbReference type="AlphaFoldDB" id="A0A6H5G7M7"/>
<feature type="compositionally biased region" description="Basic and acidic residues" evidence="1">
    <location>
        <begin position="15"/>
        <end position="27"/>
    </location>
</feature>
<evidence type="ECO:0000313" key="2">
    <source>
        <dbReference type="EMBL" id="CAA9998868.1"/>
    </source>
</evidence>
<proteinExistence type="predicted"/>